<sequence length="805" mass="92467">MFTESSRFKMPGGAMLLSVVLLVVISTVRPAAGVRDFPELSHLKTKTSPDVQREAARGVISRLVKDRAADFDVDVNPDLGPKERDTFRLSSTGDGRILIEGTTGVAVSMGFYHYIKYWCNAQRTWAGQQTELPPTLPVIEKPVVITSNDRFRYYKNVCTESYSFVFWQWDRWEQEIDWMVLHGINMPLAFTGQEAIFQRVYARLGFTQEDLNEHFGGPAFLAWSRMGNMRGWGGPLPQMWITNQLILQHQVLQRMRDLGMIPVLGGFAGHVPAAITKLYPHANVTRLPLWAGFNSTYSATYLLDFEDPLFQKIGGLFIQETIDEYGTDHIYNADTFNEMLPASNSSEYIAKAGRAVYHGMIAGDNKAVWLMQGWLFMASGFWGAEQVKALVTSVPQGRMIILDLATDLNPIYAHFQSYYGQPFIWCMLHNFGGTSELFGSIDVYNTQPFKGRSFPNSSMIGIGITPEGINQNEVVYEFMAENTWRTEPRDIFKWVEQYALQRYGANNAAIASAWTRLMSSVYNSTDGHHDNDWVLISERPSTNRGIDIWYRPLDLFLSWEGFLTASQELEGNQLFRYDITDVTRNSLQIISYFYYFSMMESYKINDTAGIKSAGGKMSSLLADMDHLLNANDRFLVGRWIRDARSWGSDDSEKLLLEYNARNQITLWGPNGEIVDYAAKQWAGVVAGFYKPRWEFFTSWLVELVQNKTRFDSYIFAEHIMAEVETPWTKSTYPYPTEPKGNPVEISKALFSKYLPVLQHPFFDKLWQQAQSKQKSQLKPEPFYKWRMRQLLNRSKQWRKSGYSEY</sequence>
<dbReference type="PANTHER" id="PTHR12872:SF1">
    <property type="entry name" value="ALPHA-N-ACETYLGLUCOSAMINIDASE"/>
    <property type="match status" value="1"/>
</dbReference>
<evidence type="ECO:0000259" key="3">
    <source>
        <dbReference type="Pfam" id="PF05089"/>
    </source>
</evidence>
<keyword evidence="2" id="KW-0732">Signal</keyword>
<proteinExistence type="predicted"/>
<dbReference type="Pfam" id="PF12972">
    <property type="entry name" value="NAGLU_C"/>
    <property type="match status" value="1"/>
</dbReference>
<dbReference type="GeneID" id="101860680"/>
<evidence type="ECO:0000256" key="2">
    <source>
        <dbReference type="SAM" id="SignalP"/>
    </source>
</evidence>
<name>A0ABM1A748_APLCA</name>
<evidence type="ECO:0000259" key="4">
    <source>
        <dbReference type="Pfam" id="PF12971"/>
    </source>
</evidence>
<dbReference type="InterPro" id="IPR029018">
    <property type="entry name" value="Hex-like_dom2"/>
</dbReference>
<dbReference type="InterPro" id="IPR024240">
    <property type="entry name" value="NAGLU_N"/>
</dbReference>
<dbReference type="Gene3D" id="3.30.379.10">
    <property type="entry name" value="Chitobiase/beta-hexosaminidase domain 2-like"/>
    <property type="match status" value="1"/>
</dbReference>
<feature type="domain" description="Alpha-N-acetylglucosaminidase tim-barrel" evidence="3">
    <location>
        <begin position="152"/>
        <end position="485"/>
    </location>
</feature>
<feature type="domain" description="Alpha-N-acetylglucosaminidase N-terminal" evidence="4">
    <location>
        <begin position="54"/>
        <end position="137"/>
    </location>
</feature>
<feature type="domain" description="Alpha-N-acetylglucosaminidase C-terminal" evidence="5">
    <location>
        <begin position="494"/>
        <end position="752"/>
    </location>
</feature>
<dbReference type="Gene3D" id="1.20.120.670">
    <property type="entry name" value="N-acetyl-b-d-glucoasminidase"/>
    <property type="match status" value="1"/>
</dbReference>
<feature type="signal peptide" evidence="2">
    <location>
        <begin position="1"/>
        <end position="33"/>
    </location>
</feature>
<protein>
    <submittedName>
        <fullName evidence="7">Alpha-N-acetylglucosaminidase isoform X1</fullName>
    </submittedName>
</protein>
<evidence type="ECO:0000313" key="6">
    <source>
        <dbReference type="Proteomes" id="UP000694888"/>
    </source>
</evidence>
<feature type="chain" id="PRO_5046922631" evidence="2">
    <location>
        <begin position="34"/>
        <end position="805"/>
    </location>
</feature>
<dbReference type="InterPro" id="IPR024733">
    <property type="entry name" value="NAGLU_tim-barrel"/>
</dbReference>
<dbReference type="RefSeq" id="XP_012942153.1">
    <property type="nucleotide sequence ID" value="XM_013086699.2"/>
</dbReference>
<dbReference type="Proteomes" id="UP000694888">
    <property type="component" value="Unplaced"/>
</dbReference>
<dbReference type="InterPro" id="IPR024732">
    <property type="entry name" value="NAGLU_C"/>
</dbReference>
<dbReference type="InterPro" id="IPR007781">
    <property type="entry name" value="NAGLU"/>
</dbReference>
<gene>
    <name evidence="7" type="primary">LOC101860680</name>
</gene>
<evidence type="ECO:0000313" key="7">
    <source>
        <dbReference type="RefSeq" id="XP_012942153.1"/>
    </source>
</evidence>
<keyword evidence="1" id="KW-0378">Hydrolase</keyword>
<accession>A0ABM1A748</accession>
<dbReference type="Gene3D" id="3.20.20.80">
    <property type="entry name" value="Glycosidases"/>
    <property type="match status" value="1"/>
</dbReference>
<organism evidence="6 7">
    <name type="scientific">Aplysia californica</name>
    <name type="common">California sea hare</name>
    <dbReference type="NCBI Taxonomy" id="6500"/>
    <lineage>
        <taxon>Eukaryota</taxon>
        <taxon>Metazoa</taxon>
        <taxon>Spiralia</taxon>
        <taxon>Lophotrochozoa</taxon>
        <taxon>Mollusca</taxon>
        <taxon>Gastropoda</taxon>
        <taxon>Heterobranchia</taxon>
        <taxon>Euthyneura</taxon>
        <taxon>Tectipleura</taxon>
        <taxon>Aplysiida</taxon>
        <taxon>Aplysioidea</taxon>
        <taxon>Aplysiidae</taxon>
        <taxon>Aplysia</taxon>
    </lineage>
</organism>
<evidence type="ECO:0000259" key="5">
    <source>
        <dbReference type="Pfam" id="PF12972"/>
    </source>
</evidence>
<dbReference type="PANTHER" id="PTHR12872">
    <property type="entry name" value="ALPHA-N-ACETYLGLUCOSAMINIDASE"/>
    <property type="match status" value="1"/>
</dbReference>
<evidence type="ECO:0000256" key="1">
    <source>
        <dbReference type="ARBA" id="ARBA00022801"/>
    </source>
</evidence>
<dbReference type="Pfam" id="PF12971">
    <property type="entry name" value="NAGLU_N"/>
    <property type="match status" value="1"/>
</dbReference>
<keyword evidence="6" id="KW-1185">Reference proteome</keyword>
<dbReference type="Pfam" id="PF05089">
    <property type="entry name" value="NAGLU"/>
    <property type="match status" value="1"/>
</dbReference>
<reference evidence="7" key="1">
    <citation type="submission" date="2025-08" db="UniProtKB">
        <authorList>
            <consortium name="RefSeq"/>
        </authorList>
    </citation>
    <scope>IDENTIFICATION</scope>
</reference>